<keyword evidence="2" id="KW-1185">Reference proteome</keyword>
<name>A0ABT9AE20_9BACT</name>
<reference evidence="1" key="1">
    <citation type="submission" date="2023-07" db="EMBL/GenBank/DDBJ databases">
        <authorList>
            <person name="Kim M.K."/>
        </authorList>
    </citation>
    <scope>NUCLEOTIDE SEQUENCE</scope>
    <source>
        <strain evidence="1">M29</strain>
    </source>
</reference>
<evidence type="ECO:0000313" key="1">
    <source>
        <dbReference type="EMBL" id="MDO7847803.1"/>
    </source>
</evidence>
<gene>
    <name evidence="1" type="ORF">Q5H92_15665</name>
</gene>
<protein>
    <submittedName>
        <fullName evidence="1">DUF1800 domain-containing protein</fullName>
    </submittedName>
</protein>
<dbReference type="Pfam" id="PF08811">
    <property type="entry name" value="DUF1800"/>
    <property type="match status" value="1"/>
</dbReference>
<evidence type="ECO:0000313" key="2">
    <source>
        <dbReference type="Proteomes" id="UP001167796"/>
    </source>
</evidence>
<dbReference type="InterPro" id="IPR014917">
    <property type="entry name" value="DUF1800"/>
</dbReference>
<dbReference type="Proteomes" id="UP001167796">
    <property type="component" value="Unassembled WGS sequence"/>
</dbReference>
<organism evidence="1 2">
    <name type="scientific">Hymenobacter mellowenesis</name>
    <dbReference type="NCBI Taxonomy" id="3063995"/>
    <lineage>
        <taxon>Bacteria</taxon>
        <taxon>Pseudomonadati</taxon>
        <taxon>Bacteroidota</taxon>
        <taxon>Cytophagia</taxon>
        <taxon>Cytophagales</taxon>
        <taxon>Hymenobacteraceae</taxon>
        <taxon>Hymenobacter</taxon>
    </lineage>
</organism>
<proteinExistence type="predicted"/>
<comment type="caution">
    <text evidence="1">The sequence shown here is derived from an EMBL/GenBank/DDBJ whole genome shotgun (WGS) entry which is preliminary data.</text>
</comment>
<dbReference type="RefSeq" id="WP_305012486.1">
    <property type="nucleotide sequence ID" value="NZ_JAUQSX010000008.1"/>
</dbReference>
<accession>A0ABT9AE20</accession>
<dbReference type="EMBL" id="JAUQSX010000008">
    <property type="protein sequence ID" value="MDO7847803.1"/>
    <property type="molecule type" value="Genomic_DNA"/>
</dbReference>
<sequence length="523" mass="58049">MNSAQQLQHLYWRAGFGPRPQDVSAGLSPRKALRQLLHDSEKYEPLVGPALSYADPQGMAMTDPASIKNNPVPNGMVTTPDQPAPPGAPVPPVAPMRPRAAFRGGTIAAGVPRLRRADLTPEQRKMQNEGIRDAYNNMSTAWMERMATSPAQLREKMVLFWHGHFACRVRQPDAALSLHNAMRQHALGKFPDLLLAVSQEPAMLQFLNNQQNRKEHPNENFAREVMELFTLGRGNYTENDVKEAARAFTGWGSDYQGRFKFREREHDAGSKTFLGKTGNLTGEDVLQHILAQPAAATFLVTKIYRFFVNDVPNPAHIEPLAVAFRRSGYDLTDLMERLFSADWFYEPANVGTHIKSPVELLAGIRRTLNVKIDNSQPLLGYQRALGQNLFQPPNVAGWPGGRNWIDSSSLLLRLQLPSILFKNAEFAVALKQDENDIAPNMTKAERTVRPGAGAHLPLAPLQQLLGATPAAQQPEKLSAFLLQANIRPENLQLVQQAAQQKEPAEALRATLVSLLSLPEYQLA</sequence>